<dbReference type="FunFam" id="2.40.50.140:FF:000004">
    <property type="entry name" value="Elongation factor P"/>
    <property type="match status" value="1"/>
</dbReference>
<dbReference type="Pfam" id="PF09285">
    <property type="entry name" value="Elong-fact-P_C"/>
    <property type="match status" value="1"/>
</dbReference>
<dbReference type="InterPro" id="IPR008991">
    <property type="entry name" value="Translation_prot_SH3-like_sf"/>
</dbReference>
<organism evidence="9">
    <name type="scientific">marine sediment metagenome</name>
    <dbReference type="NCBI Taxonomy" id="412755"/>
    <lineage>
        <taxon>unclassified sequences</taxon>
        <taxon>metagenomes</taxon>
        <taxon>ecological metagenomes</taxon>
    </lineage>
</organism>
<evidence type="ECO:0000256" key="5">
    <source>
        <dbReference type="ARBA" id="ARBA00022768"/>
    </source>
</evidence>
<dbReference type="GO" id="GO:0043043">
    <property type="term" value="P:peptide biosynthetic process"/>
    <property type="evidence" value="ECO:0007669"/>
    <property type="project" value="InterPro"/>
</dbReference>
<protein>
    <recommendedName>
        <fullName evidence="10">Elongation factor P</fullName>
    </recommendedName>
</protein>
<dbReference type="CDD" id="cd04470">
    <property type="entry name" value="S1_EF-P_repeat_1"/>
    <property type="match status" value="1"/>
</dbReference>
<dbReference type="FunFam" id="2.40.50.140:FF:000009">
    <property type="entry name" value="Elongation factor P"/>
    <property type="match status" value="1"/>
</dbReference>
<gene>
    <name evidence="9" type="ORF">LCGC14_0015380</name>
</gene>
<comment type="subcellular location">
    <subcellularLocation>
        <location evidence="1">Cytoplasm</location>
    </subcellularLocation>
</comment>
<dbReference type="EMBL" id="LAZR01000003">
    <property type="protein sequence ID" value="KKO11062.1"/>
    <property type="molecule type" value="Genomic_DNA"/>
</dbReference>
<name>A0A0F9YFV2_9ZZZZ</name>
<dbReference type="PANTHER" id="PTHR30053">
    <property type="entry name" value="ELONGATION FACTOR P"/>
    <property type="match status" value="1"/>
</dbReference>
<keyword evidence="6" id="KW-0648">Protein biosynthesis</keyword>
<dbReference type="NCBIfam" id="TIGR00038">
    <property type="entry name" value="efp"/>
    <property type="match status" value="1"/>
</dbReference>
<comment type="caution">
    <text evidence="9">The sequence shown here is derived from an EMBL/GenBank/DDBJ whole genome shotgun (WGS) entry which is preliminary data.</text>
</comment>
<dbReference type="PROSITE" id="PS01275">
    <property type="entry name" value="EFP"/>
    <property type="match status" value="1"/>
</dbReference>
<dbReference type="Pfam" id="PF08207">
    <property type="entry name" value="EFP_N"/>
    <property type="match status" value="1"/>
</dbReference>
<dbReference type="GO" id="GO:0005829">
    <property type="term" value="C:cytosol"/>
    <property type="evidence" value="ECO:0007669"/>
    <property type="project" value="UniProtKB-ARBA"/>
</dbReference>
<sequence length="186" mass="20930">MGIRSINLRKGMGVSWDGQNWAVWSVEHVQKGKGPSCMQIELRNVATGRIIKNRFRPDEQLDEIFFDRKKMEYLYRDTQNLILMDAESFEQVEVPVDLIGDSDVFLIENCQLEVAFIEGKAIEIVLPNTVTLTITDTPPQVKGATATNQLKDAICDTGAKVRVPPFVENGEKINVDTRTGEYLGRA</sequence>
<dbReference type="PIRSF" id="PIRSF005901">
    <property type="entry name" value="EF-P"/>
    <property type="match status" value="1"/>
</dbReference>
<dbReference type="AlphaFoldDB" id="A0A0F9YFV2"/>
<keyword evidence="5" id="KW-0251">Elongation factor</keyword>
<dbReference type="SUPFAM" id="SSF50104">
    <property type="entry name" value="Translation proteins SH3-like domain"/>
    <property type="match status" value="1"/>
</dbReference>
<dbReference type="HAMAP" id="MF_00141">
    <property type="entry name" value="EF_P"/>
    <property type="match status" value="1"/>
</dbReference>
<dbReference type="InterPro" id="IPR013185">
    <property type="entry name" value="Transl_elong_KOW-like"/>
</dbReference>
<feature type="domain" description="Translation elongation factor P/YeiP central" evidence="8">
    <location>
        <begin position="68"/>
        <end position="122"/>
    </location>
</feature>
<evidence type="ECO:0000256" key="6">
    <source>
        <dbReference type="ARBA" id="ARBA00022917"/>
    </source>
</evidence>
<dbReference type="InterPro" id="IPR012340">
    <property type="entry name" value="NA-bd_OB-fold"/>
</dbReference>
<dbReference type="GO" id="GO:0003746">
    <property type="term" value="F:translation elongation factor activity"/>
    <property type="evidence" value="ECO:0007669"/>
    <property type="project" value="UniProtKB-KW"/>
</dbReference>
<dbReference type="InterPro" id="IPR014722">
    <property type="entry name" value="Rib_uL2_dom2"/>
</dbReference>
<evidence type="ECO:0000313" key="9">
    <source>
        <dbReference type="EMBL" id="KKO11062.1"/>
    </source>
</evidence>
<evidence type="ECO:0000256" key="1">
    <source>
        <dbReference type="ARBA" id="ARBA00004496"/>
    </source>
</evidence>
<dbReference type="SMART" id="SM01185">
    <property type="entry name" value="EFP"/>
    <property type="match status" value="1"/>
</dbReference>
<evidence type="ECO:0000256" key="2">
    <source>
        <dbReference type="ARBA" id="ARBA00004815"/>
    </source>
</evidence>
<dbReference type="InterPro" id="IPR011768">
    <property type="entry name" value="Transl_elongation_fac_P"/>
</dbReference>
<evidence type="ECO:0000259" key="7">
    <source>
        <dbReference type="SMART" id="SM00841"/>
    </source>
</evidence>
<accession>A0A0F9YFV2</accession>
<dbReference type="CDD" id="cd05794">
    <property type="entry name" value="S1_EF-P_repeat_2"/>
    <property type="match status" value="1"/>
</dbReference>
<dbReference type="SMART" id="SM00841">
    <property type="entry name" value="Elong-fact-P_C"/>
    <property type="match status" value="1"/>
</dbReference>
<comment type="similarity">
    <text evidence="3">Belongs to the elongation factor P family.</text>
</comment>
<dbReference type="PANTHER" id="PTHR30053:SF14">
    <property type="entry name" value="TRANSLATION ELONGATION FACTOR KOW-LIKE DOMAIN-CONTAINING PROTEIN"/>
    <property type="match status" value="1"/>
</dbReference>
<evidence type="ECO:0000256" key="4">
    <source>
        <dbReference type="ARBA" id="ARBA00022490"/>
    </source>
</evidence>
<evidence type="ECO:0000259" key="8">
    <source>
        <dbReference type="SMART" id="SM01185"/>
    </source>
</evidence>
<dbReference type="NCBIfam" id="NF001810">
    <property type="entry name" value="PRK00529.1"/>
    <property type="match status" value="1"/>
</dbReference>
<feature type="domain" description="Elongation factor P C-terminal" evidence="7">
    <location>
        <begin position="130"/>
        <end position="185"/>
    </location>
</feature>
<dbReference type="UniPathway" id="UPA00345"/>
<dbReference type="Gene3D" id="2.30.30.30">
    <property type="match status" value="1"/>
</dbReference>
<dbReference type="InterPro" id="IPR013852">
    <property type="entry name" value="Transl_elong_P/YeiP_CS"/>
</dbReference>
<reference evidence="9" key="1">
    <citation type="journal article" date="2015" name="Nature">
        <title>Complex archaea that bridge the gap between prokaryotes and eukaryotes.</title>
        <authorList>
            <person name="Spang A."/>
            <person name="Saw J.H."/>
            <person name="Jorgensen S.L."/>
            <person name="Zaremba-Niedzwiedzka K."/>
            <person name="Martijn J."/>
            <person name="Lind A.E."/>
            <person name="van Eijk R."/>
            <person name="Schleper C."/>
            <person name="Guy L."/>
            <person name="Ettema T.J."/>
        </authorList>
    </citation>
    <scope>NUCLEOTIDE SEQUENCE</scope>
</reference>
<dbReference type="SUPFAM" id="SSF50249">
    <property type="entry name" value="Nucleic acid-binding proteins"/>
    <property type="match status" value="2"/>
</dbReference>
<comment type="pathway">
    <text evidence="2">Protein biosynthesis; polypeptide chain elongation.</text>
</comment>
<dbReference type="Pfam" id="PF01132">
    <property type="entry name" value="EFP"/>
    <property type="match status" value="1"/>
</dbReference>
<dbReference type="InterPro" id="IPR001059">
    <property type="entry name" value="Transl_elong_P/YeiP_cen"/>
</dbReference>
<evidence type="ECO:0008006" key="10">
    <source>
        <dbReference type="Google" id="ProtNLM"/>
    </source>
</evidence>
<keyword evidence="4" id="KW-0963">Cytoplasm</keyword>
<evidence type="ECO:0000256" key="3">
    <source>
        <dbReference type="ARBA" id="ARBA00009479"/>
    </source>
</evidence>
<dbReference type="InterPro" id="IPR020599">
    <property type="entry name" value="Transl_elong_fac_P/YeiP"/>
</dbReference>
<dbReference type="InterPro" id="IPR015365">
    <property type="entry name" value="Elong-fact-P_C"/>
</dbReference>
<proteinExistence type="inferred from homology"/>
<dbReference type="Gene3D" id="2.40.50.140">
    <property type="entry name" value="Nucleic acid-binding proteins"/>
    <property type="match status" value="2"/>
</dbReference>